<dbReference type="WBParaSite" id="nRc.2.0.1.t12040-RA">
    <property type="protein sequence ID" value="nRc.2.0.1.t12040-RA"/>
    <property type="gene ID" value="nRc.2.0.1.g12040"/>
</dbReference>
<name>A0A915ICY1_ROMCU</name>
<evidence type="ECO:0000313" key="1">
    <source>
        <dbReference type="Proteomes" id="UP000887565"/>
    </source>
</evidence>
<proteinExistence type="predicted"/>
<dbReference type="AlphaFoldDB" id="A0A915ICY1"/>
<evidence type="ECO:0000313" key="2">
    <source>
        <dbReference type="WBParaSite" id="nRc.2.0.1.t12040-RA"/>
    </source>
</evidence>
<dbReference type="Proteomes" id="UP000887565">
    <property type="component" value="Unplaced"/>
</dbReference>
<accession>A0A915ICY1</accession>
<keyword evidence="1" id="KW-1185">Reference proteome</keyword>
<sequence length="85" mass="9886">MFQKLFDVFVDEDRHFLQPMEQKLVDDITRTAHWKYTVGRSAYLKTCASTHALLGSALSYCMPGKMYLSTTHLKNFSDYAWLMGK</sequence>
<protein>
    <submittedName>
        <fullName evidence="2">Uncharacterized protein</fullName>
    </submittedName>
</protein>
<reference evidence="2" key="1">
    <citation type="submission" date="2022-11" db="UniProtKB">
        <authorList>
            <consortium name="WormBaseParasite"/>
        </authorList>
    </citation>
    <scope>IDENTIFICATION</scope>
</reference>
<organism evidence="1 2">
    <name type="scientific">Romanomermis culicivorax</name>
    <name type="common">Nematode worm</name>
    <dbReference type="NCBI Taxonomy" id="13658"/>
    <lineage>
        <taxon>Eukaryota</taxon>
        <taxon>Metazoa</taxon>
        <taxon>Ecdysozoa</taxon>
        <taxon>Nematoda</taxon>
        <taxon>Enoplea</taxon>
        <taxon>Dorylaimia</taxon>
        <taxon>Mermithida</taxon>
        <taxon>Mermithoidea</taxon>
        <taxon>Mermithidae</taxon>
        <taxon>Romanomermis</taxon>
    </lineage>
</organism>